<sequence>MTFMNIPEELRELDQWVVWRAVNRGKGTTKIPFNAYNPSEVADPVNPATWSDFQTALKACNRNPQLGLGFVFTKDDPYIGIDLDDLSKVAEDLRDNRSKLAAHLLRGASYTESSPSGKGHHIICRGKIATSAHVVRAMQIEVYAHSRFFTMTGKVNQLLPISDMQEDLDGFCKAFPKSDISEYEEVELIETVANGRRVDMTDEEVFNFALNNITGFHNRYNGIDVRDWSAEHRNLVGDFDKITGDPEQVRRLVFNSPLVQNQPPKNGETRPHKSTRLFAQHLGEVRAVYAQAETGYRNNPMFIAHGRLLAEAAMAAFEHRRQQEAQRAAEVMEALRKQEEEGGISKNGATLLHDFEAFVGLENLVLTRPPGVAGEFVEANEQGSYHPYTKYAIPSTLAVLSGILGRKYKVDNSGLNINFLLAAESGTGKTDHGKAWETFIAQSIERMAQTRMIPFPGRIIKGAAASVQGIGDQLHAMPAVAWFVDEAYQMVKNMTDEKSPTGTQLRNSFNEMYDASSFDSIFKLPASRKSNEVSTGGIPNLNVSTYWTMTPEEFDNFTGSVSNGFMSRMLIIRETETYGIRQKHPNLNMPVHLQQRLDAIMGNATLFDEMYTENKEKWMIRQQLQQIVMDPEADELYERIADLIDATKRKALKGEVPKDYMMVNRIPVNAKKIAGLLAAVEQPYAPIINTAQLKWAVGYIVQNIVMFLSEVDRGELGLGSSDEVQAIIRRYKELIRKKEFKGKAGVPKTALYVYCRDRKPFKGHERGSGSLIVSNTIEHMLKEEIFVLVEGEHTGRGRPPVLLAPTDHPVWSA</sequence>
<organism evidence="1 2">
    <name type="scientific">Rhizobium phage RHph_Y17</name>
    <dbReference type="NCBI Taxonomy" id="2509771"/>
    <lineage>
        <taxon>Viruses</taxon>
        <taxon>Duplodnaviria</taxon>
        <taxon>Heunggongvirae</taxon>
        <taxon>Uroviricota</taxon>
        <taxon>Caudoviricetes</taxon>
        <taxon>Kleczkowskavirus</taxon>
        <taxon>Kleczkowskavirus RHEph4</taxon>
    </lineage>
</organism>
<dbReference type="Proteomes" id="UP000612501">
    <property type="component" value="Segment"/>
</dbReference>
<dbReference type="EMBL" id="MN988482">
    <property type="protein sequence ID" value="QIG67618.1"/>
    <property type="molecule type" value="Genomic_DNA"/>
</dbReference>
<proteinExistence type="predicted"/>
<reference evidence="1" key="1">
    <citation type="submission" date="2020-01" db="EMBL/GenBank/DDBJ databases">
        <title>Patterns of diversity and host range of bacteriophage communities associated with bean-nodulatin bacteria.</title>
        <authorList>
            <person name="Vann Cauwenberghe J."/>
            <person name="Santamaria R.I."/>
            <person name="Bustos P."/>
            <person name="Juarez S."/>
            <person name="Gonzalez V."/>
        </authorList>
    </citation>
    <scope>NUCLEOTIDE SEQUENCE</scope>
</reference>
<dbReference type="Pfam" id="PF13148">
    <property type="entry name" value="DUF3987"/>
    <property type="match status" value="1"/>
</dbReference>
<accession>A0A7S5QWS9</accession>
<protein>
    <submittedName>
        <fullName evidence="1">DNA primase protein</fullName>
    </submittedName>
</protein>
<name>A0A7S5QWS9_9CAUD</name>
<evidence type="ECO:0000313" key="1">
    <source>
        <dbReference type="EMBL" id="QIG67618.1"/>
    </source>
</evidence>
<dbReference type="InterPro" id="IPR025048">
    <property type="entry name" value="DUF3987"/>
</dbReference>
<evidence type="ECO:0000313" key="2">
    <source>
        <dbReference type="Proteomes" id="UP000612501"/>
    </source>
</evidence>
<gene>
    <name evidence="1" type="ORF">EVB51_001</name>
</gene>